<evidence type="ECO:0000256" key="1">
    <source>
        <dbReference type="SAM" id="Phobius"/>
    </source>
</evidence>
<name>A0A0F9MM27_9ZZZZ</name>
<comment type="caution">
    <text evidence="2">The sequence shown here is derived from an EMBL/GenBank/DDBJ whole genome shotgun (WGS) entry which is preliminary data.</text>
</comment>
<dbReference type="AlphaFoldDB" id="A0A0F9MM27"/>
<keyword evidence="1" id="KW-1133">Transmembrane helix</keyword>
<keyword evidence="1" id="KW-0812">Transmembrane</keyword>
<feature type="transmembrane region" description="Helical" evidence="1">
    <location>
        <begin position="161"/>
        <end position="183"/>
    </location>
</feature>
<gene>
    <name evidence="2" type="ORF">LCGC14_1365430</name>
</gene>
<feature type="transmembrane region" description="Helical" evidence="1">
    <location>
        <begin position="32"/>
        <end position="51"/>
    </location>
</feature>
<feature type="transmembrane region" description="Helical" evidence="1">
    <location>
        <begin position="136"/>
        <end position="155"/>
    </location>
</feature>
<organism evidence="2">
    <name type="scientific">marine sediment metagenome</name>
    <dbReference type="NCBI Taxonomy" id="412755"/>
    <lineage>
        <taxon>unclassified sequences</taxon>
        <taxon>metagenomes</taxon>
        <taxon>ecological metagenomes</taxon>
    </lineage>
</organism>
<dbReference type="EMBL" id="LAZR01008575">
    <property type="protein sequence ID" value="KKM77890.1"/>
    <property type="molecule type" value="Genomic_DNA"/>
</dbReference>
<sequence length="211" mass="24368">MPLRILRWMGIAGLLIAYAVLAHYTNQSVHNGHLGALVAITPTAFILLVASKQSIWRFSLMLIVLTIALWFGWATLTNNFWYVYWLQDAGLQFALFVTFGRTLIANRQPLCTRFAEMVHSGSLSPQHYVYTRQITFAWTLFFALMTIISTLLFFFAPLTTWSLFANFLTLPLIALMFIVEYGVRIWVLPDSRQNNIFDAIKAYKNDPERRF</sequence>
<feature type="transmembrane region" description="Helical" evidence="1">
    <location>
        <begin position="82"/>
        <end position="104"/>
    </location>
</feature>
<feature type="transmembrane region" description="Helical" evidence="1">
    <location>
        <begin position="58"/>
        <end position="76"/>
    </location>
</feature>
<reference evidence="2" key="1">
    <citation type="journal article" date="2015" name="Nature">
        <title>Complex archaea that bridge the gap between prokaryotes and eukaryotes.</title>
        <authorList>
            <person name="Spang A."/>
            <person name="Saw J.H."/>
            <person name="Jorgensen S.L."/>
            <person name="Zaremba-Niedzwiedzka K."/>
            <person name="Martijn J."/>
            <person name="Lind A.E."/>
            <person name="van Eijk R."/>
            <person name="Schleper C."/>
            <person name="Guy L."/>
            <person name="Ettema T.J."/>
        </authorList>
    </citation>
    <scope>NUCLEOTIDE SEQUENCE</scope>
</reference>
<accession>A0A0F9MM27</accession>
<evidence type="ECO:0000313" key="2">
    <source>
        <dbReference type="EMBL" id="KKM77890.1"/>
    </source>
</evidence>
<keyword evidence="1" id="KW-0472">Membrane</keyword>
<proteinExistence type="predicted"/>
<protein>
    <recommendedName>
        <fullName evidence="3">Transmembrane protein</fullName>
    </recommendedName>
</protein>
<evidence type="ECO:0008006" key="3">
    <source>
        <dbReference type="Google" id="ProtNLM"/>
    </source>
</evidence>